<dbReference type="AlphaFoldDB" id="A0A4C1XIU2"/>
<evidence type="ECO:0000313" key="3">
    <source>
        <dbReference type="Proteomes" id="UP000299102"/>
    </source>
</evidence>
<name>A0A4C1XIU2_EUMVA</name>
<sequence length="136" mass="15251">MPLDVVPNTAGLNVTLQQQPMVGGEAGGERRAAGGGRRRPQLKTGAVWPPYDLRRRRVGDRISGLRPSLRRANKINYEFRVLTTGSAACAGFRTGLSLVYVANRLRRWRNWKIYNGDTAMSTDTLFKFQNDSFPLK</sequence>
<gene>
    <name evidence="2" type="ORF">EVAR_87402_1</name>
</gene>
<organism evidence="2 3">
    <name type="scientific">Eumeta variegata</name>
    <name type="common">Bagworm moth</name>
    <name type="synonym">Eumeta japonica</name>
    <dbReference type="NCBI Taxonomy" id="151549"/>
    <lineage>
        <taxon>Eukaryota</taxon>
        <taxon>Metazoa</taxon>
        <taxon>Ecdysozoa</taxon>
        <taxon>Arthropoda</taxon>
        <taxon>Hexapoda</taxon>
        <taxon>Insecta</taxon>
        <taxon>Pterygota</taxon>
        <taxon>Neoptera</taxon>
        <taxon>Endopterygota</taxon>
        <taxon>Lepidoptera</taxon>
        <taxon>Glossata</taxon>
        <taxon>Ditrysia</taxon>
        <taxon>Tineoidea</taxon>
        <taxon>Psychidae</taxon>
        <taxon>Oiketicinae</taxon>
        <taxon>Eumeta</taxon>
    </lineage>
</organism>
<keyword evidence="3" id="KW-1185">Reference proteome</keyword>
<comment type="caution">
    <text evidence="2">The sequence shown here is derived from an EMBL/GenBank/DDBJ whole genome shotgun (WGS) entry which is preliminary data.</text>
</comment>
<evidence type="ECO:0000256" key="1">
    <source>
        <dbReference type="SAM" id="MobiDB-lite"/>
    </source>
</evidence>
<dbReference type="Proteomes" id="UP000299102">
    <property type="component" value="Unassembled WGS sequence"/>
</dbReference>
<evidence type="ECO:0000313" key="2">
    <source>
        <dbReference type="EMBL" id="GBP63030.1"/>
    </source>
</evidence>
<accession>A0A4C1XIU2</accession>
<proteinExistence type="predicted"/>
<reference evidence="2 3" key="1">
    <citation type="journal article" date="2019" name="Commun. Biol.">
        <title>The bagworm genome reveals a unique fibroin gene that provides high tensile strength.</title>
        <authorList>
            <person name="Kono N."/>
            <person name="Nakamura H."/>
            <person name="Ohtoshi R."/>
            <person name="Tomita M."/>
            <person name="Numata K."/>
            <person name="Arakawa K."/>
        </authorList>
    </citation>
    <scope>NUCLEOTIDE SEQUENCE [LARGE SCALE GENOMIC DNA]</scope>
</reference>
<dbReference type="EMBL" id="BGZK01000857">
    <property type="protein sequence ID" value="GBP63030.1"/>
    <property type="molecule type" value="Genomic_DNA"/>
</dbReference>
<feature type="non-terminal residue" evidence="2">
    <location>
        <position position="136"/>
    </location>
</feature>
<protein>
    <submittedName>
        <fullName evidence="2">Uncharacterized protein</fullName>
    </submittedName>
</protein>
<feature type="region of interest" description="Disordered" evidence="1">
    <location>
        <begin position="19"/>
        <end position="44"/>
    </location>
</feature>